<evidence type="ECO:0000313" key="2">
    <source>
        <dbReference type="Proteomes" id="UP000314294"/>
    </source>
</evidence>
<proteinExistence type="predicted"/>
<comment type="caution">
    <text evidence="1">The sequence shown here is derived from an EMBL/GenBank/DDBJ whole genome shotgun (WGS) entry which is preliminary data.</text>
</comment>
<reference evidence="1 2" key="1">
    <citation type="submission" date="2019-03" db="EMBL/GenBank/DDBJ databases">
        <title>First draft genome of Liparis tanakae, snailfish: a comprehensive survey of snailfish specific genes.</title>
        <authorList>
            <person name="Kim W."/>
            <person name="Song I."/>
            <person name="Jeong J.-H."/>
            <person name="Kim D."/>
            <person name="Kim S."/>
            <person name="Ryu S."/>
            <person name="Song J.Y."/>
            <person name="Lee S.K."/>
        </authorList>
    </citation>
    <scope>NUCLEOTIDE SEQUENCE [LARGE SCALE GENOMIC DNA]</scope>
    <source>
        <tissue evidence="1">Muscle</tissue>
    </source>
</reference>
<protein>
    <submittedName>
        <fullName evidence="1">Uncharacterized protein</fullName>
    </submittedName>
</protein>
<keyword evidence="2" id="KW-1185">Reference proteome</keyword>
<gene>
    <name evidence="1" type="ORF">EYF80_047991</name>
</gene>
<dbReference type="EMBL" id="SRLO01001077">
    <property type="protein sequence ID" value="TNN41856.1"/>
    <property type="molecule type" value="Genomic_DNA"/>
</dbReference>
<sequence>MDLRLLPPQGGDLWGRESQLSSGPRLLHVDTMSTTCKTSLSKVSTWVYWTCSKTRARAAGVAMSGLVHWFRMSLRQAALARMCSHWASLPTTTRLSCWPSRRCSSG</sequence>
<dbReference type="OrthoDB" id="10675117at2759"/>
<dbReference type="Proteomes" id="UP000314294">
    <property type="component" value="Unassembled WGS sequence"/>
</dbReference>
<evidence type="ECO:0000313" key="1">
    <source>
        <dbReference type="EMBL" id="TNN41856.1"/>
    </source>
</evidence>
<dbReference type="AlphaFoldDB" id="A0A4Z2FKS8"/>
<name>A0A4Z2FKS8_9TELE</name>
<organism evidence="1 2">
    <name type="scientific">Liparis tanakae</name>
    <name type="common">Tanaka's snailfish</name>
    <dbReference type="NCBI Taxonomy" id="230148"/>
    <lineage>
        <taxon>Eukaryota</taxon>
        <taxon>Metazoa</taxon>
        <taxon>Chordata</taxon>
        <taxon>Craniata</taxon>
        <taxon>Vertebrata</taxon>
        <taxon>Euteleostomi</taxon>
        <taxon>Actinopterygii</taxon>
        <taxon>Neopterygii</taxon>
        <taxon>Teleostei</taxon>
        <taxon>Neoteleostei</taxon>
        <taxon>Acanthomorphata</taxon>
        <taxon>Eupercaria</taxon>
        <taxon>Perciformes</taxon>
        <taxon>Cottioidei</taxon>
        <taxon>Cottales</taxon>
        <taxon>Liparidae</taxon>
        <taxon>Liparis</taxon>
    </lineage>
</organism>
<accession>A0A4Z2FKS8</accession>